<dbReference type="WBParaSite" id="PTRK_0000673100.1">
    <property type="protein sequence ID" value="PTRK_0000673100.1"/>
    <property type="gene ID" value="PTRK_0000673100"/>
</dbReference>
<proteinExistence type="predicted"/>
<feature type="transmembrane region" description="Helical" evidence="1">
    <location>
        <begin position="442"/>
        <end position="463"/>
    </location>
</feature>
<keyword evidence="1" id="KW-0472">Membrane</keyword>
<keyword evidence="1" id="KW-0812">Transmembrane</keyword>
<organism evidence="2 3">
    <name type="scientific">Parastrongyloides trichosuri</name>
    <name type="common">Possum-specific nematode worm</name>
    <dbReference type="NCBI Taxonomy" id="131310"/>
    <lineage>
        <taxon>Eukaryota</taxon>
        <taxon>Metazoa</taxon>
        <taxon>Ecdysozoa</taxon>
        <taxon>Nematoda</taxon>
        <taxon>Chromadorea</taxon>
        <taxon>Rhabditida</taxon>
        <taxon>Tylenchina</taxon>
        <taxon>Panagrolaimomorpha</taxon>
        <taxon>Strongyloidoidea</taxon>
        <taxon>Strongyloididae</taxon>
        <taxon>Parastrongyloides</taxon>
    </lineage>
</organism>
<dbReference type="AlphaFoldDB" id="A0A0N4ZG54"/>
<sequence length="481" mass="57064">MLILKELHFNEKYFEFFVCPKRDWMLNTKAMLYTTYSKVLFEIFDDNQDHIIVPGLPKQKNLNYDESVFAYCGFIQQPTLPILKVGVLLVKSREPKLLLTKHYSLKGCTTFHIENAYIFSIALNKKNQYTIDDMKIIDLKNLSYRYNEIFIFFDKNDFKELSTNNSLQSYDDHHQRVLVPKCLNKIQINDHIRFDLYPNLKNSVELHFDKKSNTKIVSINDFLPKQIIKCSTTYFVNSLKVNMSNGNVIENRFNTYYDHLYYPVLYQNLNDDLLNSFSHQQYHFEQSNITNYGKYGCFVKILKNFDVLKEVINNEKLIILPWNEATFVLKRIETIDEGLLFKCKQYYYEVGELFLIQIFDDERLLYNIKAENFENDIDRTLIYNRIPAGFVVQCYYKTVLNTTFSTIRKFFIATELISDKNYQYFYGKNVNEVNDDITLQEIIRTLFIIGIILFVLGVIVVIIKKRKKKVVNSETLGETFN</sequence>
<reference evidence="3" key="1">
    <citation type="submission" date="2017-02" db="UniProtKB">
        <authorList>
            <consortium name="WormBaseParasite"/>
        </authorList>
    </citation>
    <scope>IDENTIFICATION</scope>
</reference>
<keyword evidence="2" id="KW-1185">Reference proteome</keyword>
<protein>
    <submittedName>
        <fullName evidence="3">CUB domain-containing protein</fullName>
    </submittedName>
</protein>
<keyword evidence="1" id="KW-1133">Transmembrane helix</keyword>
<name>A0A0N4ZG54_PARTI</name>
<evidence type="ECO:0000313" key="3">
    <source>
        <dbReference type="WBParaSite" id="PTRK_0000673100.1"/>
    </source>
</evidence>
<evidence type="ECO:0000256" key="1">
    <source>
        <dbReference type="SAM" id="Phobius"/>
    </source>
</evidence>
<dbReference type="Proteomes" id="UP000038045">
    <property type="component" value="Unplaced"/>
</dbReference>
<accession>A0A0N4ZG54</accession>
<evidence type="ECO:0000313" key="2">
    <source>
        <dbReference type="Proteomes" id="UP000038045"/>
    </source>
</evidence>